<sequence>MGVFFASHHLCRSSVMPIRGWFDWPMGIKCSNGQWSDFPAEDSRFGSSLAYGMHRAGGAMLHTFLANNRDELIVRCRSKVALRPARGASALQLENGVPLFLEQLIETLKIEQTERPSESLIVSGSPGGNSGRSEIGEAAARHGHELLTLGYTVDQVVHDYGDLCQAITDLAHERDAPFSIDEFRTLNRCLDNAIADAVTEFSYQRDFKIATQNALDEGERMGSFAHELRNFLHTATLAFAAAKAGNLPLFGATGAVLERSLTGLEKLIERSIDDARVPAGDSAKWALFSVSDFINETKHAANLAAQLRGCKFVVTSVDPQLAVSGNRDLLYSALGNLIQNAFKFTQPNSEVTLSAYAIADKILIDVKDHGGGLPPGKAEQMFLPFTQFGADKSGLGLGLSIARRSVELNDGILSVRDVPGVGCIFTISLPRHTLMKK</sequence>
<proteinExistence type="predicted"/>
<dbReference type="AlphaFoldDB" id="A0AA37IJF5"/>
<evidence type="ECO:0000256" key="2">
    <source>
        <dbReference type="ARBA" id="ARBA00012438"/>
    </source>
</evidence>
<dbReference type="InterPro" id="IPR036890">
    <property type="entry name" value="HATPase_C_sf"/>
</dbReference>
<reference evidence="5" key="1">
    <citation type="submission" date="2022-09" db="EMBL/GenBank/DDBJ databases">
        <title>Isolation and characterization of 3-chlorobenzoate degrading bacteria from soils in Shizuoka.</title>
        <authorList>
            <person name="Ifat A."/>
            <person name="Ogawa N."/>
            <person name="Kimbara K."/>
            <person name="Moriuchi R."/>
            <person name="Dohra H."/>
            <person name="Shintani M."/>
        </authorList>
    </citation>
    <scope>NUCLEOTIDE SEQUENCE</scope>
    <source>
        <strain evidence="5">19CS4-2</strain>
    </source>
</reference>
<dbReference type="InterPro" id="IPR003594">
    <property type="entry name" value="HATPase_dom"/>
</dbReference>
<dbReference type="Proteomes" id="UP001055111">
    <property type="component" value="Unassembled WGS sequence"/>
</dbReference>
<dbReference type="PRINTS" id="PR00344">
    <property type="entry name" value="BCTRLSENSOR"/>
</dbReference>
<dbReference type="GO" id="GO:0000155">
    <property type="term" value="F:phosphorelay sensor kinase activity"/>
    <property type="evidence" value="ECO:0007669"/>
    <property type="project" value="TreeGrafter"/>
</dbReference>
<evidence type="ECO:0000313" key="6">
    <source>
        <dbReference type="Proteomes" id="UP001055111"/>
    </source>
</evidence>
<feature type="domain" description="Histidine kinase" evidence="4">
    <location>
        <begin position="223"/>
        <end position="433"/>
    </location>
</feature>
<evidence type="ECO:0000259" key="4">
    <source>
        <dbReference type="PROSITE" id="PS50109"/>
    </source>
</evidence>
<dbReference type="InterPro" id="IPR005467">
    <property type="entry name" value="His_kinase_dom"/>
</dbReference>
<protein>
    <recommendedName>
        <fullName evidence="2">histidine kinase</fullName>
        <ecNumber evidence="2">2.7.13.3</ecNumber>
    </recommendedName>
</protein>
<dbReference type="EMBL" id="BPUS01000050">
    <property type="protein sequence ID" value="GJH30891.1"/>
    <property type="molecule type" value="Genomic_DNA"/>
</dbReference>
<dbReference type="EC" id="2.7.13.3" evidence="2"/>
<accession>A0AA37IJF5</accession>
<dbReference type="PANTHER" id="PTHR43547">
    <property type="entry name" value="TWO-COMPONENT HISTIDINE KINASE"/>
    <property type="match status" value="1"/>
</dbReference>
<name>A0AA37IJF5_9BURK</name>
<dbReference type="SUPFAM" id="SSF55874">
    <property type="entry name" value="ATPase domain of HSP90 chaperone/DNA topoisomerase II/histidine kinase"/>
    <property type="match status" value="1"/>
</dbReference>
<evidence type="ECO:0000313" key="5">
    <source>
        <dbReference type="EMBL" id="GJH30891.1"/>
    </source>
</evidence>
<evidence type="ECO:0000256" key="3">
    <source>
        <dbReference type="ARBA" id="ARBA00022553"/>
    </source>
</evidence>
<gene>
    <name evidence="5" type="ORF">CBA19CS42_40265</name>
</gene>
<keyword evidence="5" id="KW-0808">Transferase</keyword>
<comment type="catalytic activity">
    <reaction evidence="1">
        <text>ATP + protein L-histidine = ADP + protein N-phospho-L-histidine.</text>
        <dbReference type="EC" id="2.7.13.3"/>
    </reaction>
</comment>
<dbReference type="InterPro" id="IPR004358">
    <property type="entry name" value="Sig_transdc_His_kin-like_C"/>
</dbReference>
<keyword evidence="3" id="KW-0597">Phosphoprotein</keyword>
<comment type="caution">
    <text evidence="5">The sequence shown here is derived from an EMBL/GenBank/DDBJ whole genome shotgun (WGS) entry which is preliminary data.</text>
</comment>
<dbReference type="PANTHER" id="PTHR43547:SF2">
    <property type="entry name" value="HYBRID SIGNAL TRANSDUCTION HISTIDINE KINASE C"/>
    <property type="match status" value="1"/>
</dbReference>
<dbReference type="SMART" id="SM00387">
    <property type="entry name" value="HATPase_c"/>
    <property type="match status" value="1"/>
</dbReference>
<dbReference type="Pfam" id="PF02518">
    <property type="entry name" value="HATPase_c"/>
    <property type="match status" value="1"/>
</dbReference>
<evidence type="ECO:0000256" key="1">
    <source>
        <dbReference type="ARBA" id="ARBA00000085"/>
    </source>
</evidence>
<organism evidence="5 6">
    <name type="scientific">Caballeronia novacaledonica</name>
    <dbReference type="NCBI Taxonomy" id="1544861"/>
    <lineage>
        <taxon>Bacteria</taxon>
        <taxon>Pseudomonadati</taxon>
        <taxon>Pseudomonadota</taxon>
        <taxon>Betaproteobacteria</taxon>
        <taxon>Burkholderiales</taxon>
        <taxon>Burkholderiaceae</taxon>
        <taxon>Caballeronia</taxon>
    </lineage>
</organism>
<dbReference type="PROSITE" id="PS50109">
    <property type="entry name" value="HIS_KIN"/>
    <property type="match status" value="1"/>
</dbReference>
<keyword evidence="5" id="KW-0418">Kinase</keyword>
<dbReference type="Gene3D" id="3.30.565.10">
    <property type="entry name" value="Histidine kinase-like ATPase, C-terminal domain"/>
    <property type="match status" value="1"/>
</dbReference>